<dbReference type="Gene3D" id="3.40.50.880">
    <property type="match status" value="1"/>
</dbReference>
<dbReference type="EMBL" id="FSRM01000001">
    <property type="protein sequence ID" value="SIO18968.1"/>
    <property type="molecule type" value="Genomic_DNA"/>
</dbReference>
<protein>
    <submittedName>
        <fullName evidence="2">Transcriptional regulator, AraC family</fullName>
    </submittedName>
</protein>
<dbReference type="InterPro" id="IPR018060">
    <property type="entry name" value="HTH_AraC"/>
</dbReference>
<dbReference type="PROSITE" id="PS01124">
    <property type="entry name" value="HTH_ARAC_FAMILY_2"/>
    <property type="match status" value="1"/>
</dbReference>
<name>A0A1N6HGH7_9BURK</name>
<gene>
    <name evidence="2" type="ORF">SAMN05444168_3272</name>
</gene>
<dbReference type="InterPro" id="IPR029062">
    <property type="entry name" value="Class_I_gatase-like"/>
</dbReference>
<evidence type="ECO:0000259" key="1">
    <source>
        <dbReference type="PROSITE" id="PS01124"/>
    </source>
</evidence>
<feature type="domain" description="HTH araC/xylS-type" evidence="1">
    <location>
        <begin position="221"/>
        <end position="279"/>
    </location>
</feature>
<sequence length="351" mass="38326">MRLAIFALDGVFDTGLTVLLDTFATANELAAAQGFAAPPFDVKIVGFGGQVRTALGLSAAVEPVSSIGQTDWVVVPAPNTKQPERLLAALERSDVRDAIAYLRAWHAEGVGIAAACLGTFLLAEAGLLDNVAATTAWPLAPLFRQRYPAVTLDDSRMVVAADRVVTAGTMMGHLDLALWLVRQASPDLAAFVARFMLIDKRSSQAHYIIPDYLAHADPLIARFERWARDHLARGFSLQDAASALSVGTRTLQRRTEAVLGKSPMAFFQDLRIERAKHLVFDWFRRRIHCERGGLCRRRDIADLVASQARPRGAGTARGDALIQRACPDPGLIRCTVVGRAFRLGRPRLLLR</sequence>
<evidence type="ECO:0000313" key="2">
    <source>
        <dbReference type="EMBL" id="SIO18968.1"/>
    </source>
</evidence>
<dbReference type="InterPro" id="IPR002818">
    <property type="entry name" value="DJ-1/PfpI"/>
</dbReference>
<organism evidence="2 3">
    <name type="scientific">Paraburkholderia phenazinium</name>
    <dbReference type="NCBI Taxonomy" id="60549"/>
    <lineage>
        <taxon>Bacteria</taxon>
        <taxon>Pseudomonadati</taxon>
        <taxon>Pseudomonadota</taxon>
        <taxon>Betaproteobacteria</taxon>
        <taxon>Burkholderiales</taxon>
        <taxon>Burkholderiaceae</taxon>
        <taxon>Paraburkholderia</taxon>
    </lineage>
</organism>
<dbReference type="Gene3D" id="1.10.10.60">
    <property type="entry name" value="Homeodomain-like"/>
    <property type="match status" value="1"/>
</dbReference>
<accession>A0A1N6HGH7</accession>
<reference evidence="2 3" key="1">
    <citation type="submission" date="2016-11" db="EMBL/GenBank/DDBJ databases">
        <authorList>
            <person name="Jaros S."/>
            <person name="Januszkiewicz K."/>
            <person name="Wedrychowicz H."/>
        </authorList>
    </citation>
    <scope>NUCLEOTIDE SEQUENCE [LARGE SCALE GENOMIC DNA]</scope>
    <source>
        <strain evidence="2 3">GAS86</strain>
    </source>
</reference>
<dbReference type="GO" id="GO:0003700">
    <property type="term" value="F:DNA-binding transcription factor activity"/>
    <property type="evidence" value="ECO:0007669"/>
    <property type="project" value="InterPro"/>
</dbReference>
<evidence type="ECO:0000313" key="3">
    <source>
        <dbReference type="Proteomes" id="UP000184693"/>
    </source>
</evidence>
<dbReference type="PANTHER" id="PTHR43130">
    <property type="entry name" value="ARAC-FAMILY TRANSCRIPTIONAL REGULATOR"/>
    <property type="match status" value="1"/>
</dbReference>
<dbReference type="PANTHER" id="PTHR43130:SF11">
    <property type="entry name" value="TRANSCRIPTIONAL REGULATORY PROTEIN"/>
    <property type="match status" value="1"/>
</dbReference>
<dbReference type="Pfam" id="PF01965">
    <property type="entry name" value="DJ-1_PfpI"/>
    <property type="match status" value="1"/>
</dbReference>
<dbReference type="Proteomes" id="UP000184693">
    <property type="component" value="Unassembled WGS sequence"/>
</dbReference>
<dbReference type="InterPro" id="IPR052158">
    <property type="entry name" value="INH-QAR"/>
</dbReference>
<dbReference type="AlphaFoldDB" id="A0A1N6HGH7"/>
<dbReference type="SUPFAM" id="SSF52317">
    <property type="entry name" value="Class I glutamine amidotransferase-like"/>
    <property type="match status" value="1"/>
</dbReference>
<dbReference type="GO" id="GO:0043565">
    <property type="term" value="F:sequence-specific DNA binding"/>
    <property type="evidence" value="ECO:0007669"/>
    <property type="project" value="InterPro"/>
</dbReference>
<dbReference type="CDD" id="cd03138">
    <property type="entry name" value="GATase1_AraC_2"/>
    <property type="match status" value="1"/>
</dbReference>
<proteinExistence type="predicted"/>